<evidence type="ECO:0000313" key="1">
    <source>
        <dbReference type="EMBL" id="MPN35571.1"/>
    </source>
</evidence>
<proteinExistence type="predicted"/>
<accession>A0A645H984</accession>
<dbReference type="EMBL" id="VSSQ01089243">
    <property type="protein sequence ID" value="MPN35571.1"/>
    <property type="molecule type" value="Genomic_DNA"/>
</dbReference>
<dbReference type="SUPFAM" id="SSF117281">
    <property type="entry name" value="Kelch motif"/>
    <property type="match status" value="1"/>
</dbReference>
<reference evidence="1" key="1">
    <citation type="submission" date="2019-08" db="EMBL/GenBank/DDBJ databases">
        <authorList>
            <person name="Kucharzyk K."/>
            <person name="Murdoch R.W."/>
            <person name="Higgins S."/>
            <person name="Loffler F."/>
        </authorList>
    </citation>
    <scope>NUCLEOTIDE SEQUENCE</scope>
</reference>
<name>A0A645H984_9ZZZZ</name>
<comment type="caution">
    <text evidence="1">The sequence shown here is derived from an EMBL/GenBank/DDBJ whole genome shotgun (WGS) entry which is preliminary data.</text>
</comment>
<evidence type="ECO:0008006" key="2">
    <source>
        <dbReference type="Google" id="ProtNLM"/>
    </source>
</evidence>
<dbReference type="Gene3D" id="2.120.10.80">
    <property type="entry name" value="Kelch-type beta propeller"/>
    <property type="match status" value="1"/>
</dbReference>
<sequence>MPDAGRINALSFSAENRFFVATGRHFAGEHTGGHLKSDLMEYNVSENHWTKVGDIPGGGRENAVSFVLQNKVYIGFGENEKEILNDLWYFEP</sequence>
<dbReference type="AlphaFoldDB" id="A0A645H984"/>
<dbReference type="InterPro" id="IPR015915">
    <property type="entry name" value="Kelch-typ_b-propeller"/>
</dbReference>
<organism evidence="1">
    <name type="scientific">bioreactor metagenome</name>
    <dbReference type="NCBI Taxonomy" id="1076179"/>
    <lineage>
        <taxon>unclassified sequences</taxon>
        <taxon>metagenomes</taxon>
        <taxon>ecological metagenomes</taxon>
    </lineage>
</organism>
<gene>
    <name evidence="1" type="ORF">SDC9_183069</name>
</gene>
<protein>
    <recommendedName>
        <fullName evidence="2">N-acetylneuraminate epimerase</fullName>
    </recommendedName>
</protein>